<feature type="region of interest" description="Disordered" evidence="1">
    <location>
        <begin position="66"/>
        <end position="97"/>
    </location>
</feature>
<protein>
    <submittedName>
        <fullName evidence="3">Ovule protein</fullName>
    </submittedName>
</protein>
<sequence length="97" mass="10714">MPKYSATKHYKTLQFEKIVPGTKLKGWQEISEATSSHVSIKDEEADTKHIAKVYREVFVSFLISSPSSKTASEASLTTAKEPTEPVQKNSVVNNSGK</sequence>
<dbReference type="Proteomes" id="UP000050640">
    <property type="component" value="Unplaced"/>
</dbReference>
<dbReference type="WBParaSite" id="EEL_0000973701-mRNA-1">
    <property type="protein sequence ID" value="EEL_0000973701-mRNA-1"/>
    <property type="gene ID" value="EEL_0000973701"/>
</dbReference>
<proteinExistence type="predicted"/>
<dbReference type="AlphaFoldDB" id="A0A0R3S4L8"/>
<feature type="compositionally biased region" description="Polar residues" evidence="1">
    <location>
        <begin position="76"/>
        <end position="97"/>
    </location>
</feature>
<reference evidence="3" key="1">
    <citation type="submission" date="2017-02" db="UniProtKB">
        <authorList>
            <consortium name="WormBaseParasite"/>
        </authorList>
    </citation>
    <scope>IDENTIFICATION</scope>
</reference>
<feature type="compositionally biased region" description="Low complexity" evidence="1">
    <location>
        <begin position="66"/>
        <end position="75"/>
    </location>
</feature>
<evidence type="ECO:0000313" key="3">
    <source>
        <dbReference type="WBParaSite" id="EEL_0000973701-mRNA-1"/>
    </source>
</evidence>
<evidence type="ECO:0000313" key="2">
    <source>
        <dbReference type="Proteomes" id="UP000050640"/>
    </source>
</evidence>
<name>A0A0R3S4L8_9BILA</name>
<evidence type="ECO:0000256" key="1">
    <source>
        <dbReference type="SAM" id="MobiDB-lite"/>
    </source>
</evidence>
<accession>A0A0R3S4L8</accession>
<organism evidence="2 3">
    <name type="scientific">Elaeophora elaphi</name>
    <dbReference type="NCBI Taxonomy" id="1147741"/>
    <lineage>
        <taxon>Eukaryota</taxon>
        <taxon>Metazoa</taxon>
        <taxon>Ecdysozoa</taxon>
        <taxon>Nematoda</taxon>
        <taxon>Chromadorea</taxon>
        <taxon>Rhabditida</taxon>
        <taxon>Spirurina</taxon>
        <taxon>Spiruromorpha</taxon>
        <taxon>Filarioidea</taxon>
        <taxon>Onchocercidae</taxon>
        <taxon>Elaeophora</taxon>
    </lineage>
</organism>
<keyword evidence="2" id="KW-1185">Reference proteome</keyword>